<evidence type="ECO:0000256" key="1">
    <source>
        <dbReference type="SAM" id="MobiDB-lite"/>
    </source>
</evidence>
<comment type="caution">
    <text evidence="2">The sequence shown here is derived from an EMBL/GenBank/DDBJ whole genome shotgun (WGS) entry which is preliminary data.</text>
</comment>
<feature type="compositionally biased region" description="Polar residues" evidence="1">
    <location>
        <begin position="7"/>
        <end position="36"/>
    </location>
</feature>
<keyword evidence="3" id="KW-1185">Reference proteome</keyword>
<reference evidence="2 3" key="1">
    <citation type="submission" date="2017-12" db="EMBL/GenBank/DDBJ databases">
        <title>Comparative genomics of Botrytis spp.</title>
        <authorList>
            <person name="Valero-Jimenez C.A."/>
            <person name="Tapia P."/>
            <person name="Veloso J."/>
            <person name="Silva-Moreno E."/>
            <person name="Staats M."/>
            <person name="Valdes J.H."/>
            <person name="Van Kan J.A.L."/>
        </authorList>
    </citation>
    <scope>NUCLEOTIDE SEQUENCE [LARGE SCALE GENOMIC DNA]</scope>
    <source>
        <strain evidence="2 3">MUCL2120</strain>
    </source>
</reference>
<accession>A0A4Z1IPJ7</accession>
<evidence type="ECO:0000313" key="3">
    <source>
        <dbReference type="Proteomes" id="UP000297452"/>
    </source>
</evidence>
<dbReference type="Proteomes" id="UP000297452">
    <property type="component" value="Unassembled WGS sequence"/>
</dbReference>
<feature type="compositionally biased region" description="Basic residues" evidence="1">
    <location>
        <begin position="43"/>
        <end position="52"/>
    </location>
</feature>
<name>A0A4Z1IPJ7_9HELO</name>
<organism evidence="2 3">
    <name type="scientific">Botryotinia narcissicola</name>
    <dbReference type="NCBI Taxonomy" id="278944"/>
    <lineage>
        <taxon>Eukaryota</taxon>
        <taxon>Fungi</taxon>
        <taxon>Dikarya</taxon>
        <taxon>Ascomycota</taxon>
        <taxon>Pezizomycotina</taxon>
        <taxon>Leotiomycetes</taxon>
        <taxon>Helotiales</taxon>
        <taxon>Sclerotiniaceae</taxon>
        <taxon>Botryotinia</taxon>
    </lineage>
</organism>
<feature type="region of interest" description="Disordered" evidence="1">
    <location>
        <begin position="1"/>
        <end position="59"/>
    </location>
</feature>
<gene>
    <name evidence="2" type="ORF">BOTNAR_0130g00250</name>
</gene>
<dbReference type="EMBL" id="PQXJ01000130">
    <property type="protein sequence ID" value="TGO61372.1"/>
    <property type="molecule type" value="Genomic_DNA"/>
</dbReference>
<protein>
    <submittedName>
        <fullName evidence="2">Uncharacterized protein</fullName>
    </submittedName>
</protein>
<dbReference type="AlphaFoldDB" id="A0A4Z1IPJ7"/>
<proteinExistence type="predicted"/>
<sequence>MVIKNQAMGNQNASKDTSSVEDISSLNVGGFNSASKPQPLKGTTRRCPRRQAKLQPGSHLTTIKQGRLIKKPFDQDYKLLRVIGKGGFAFVCSTEE</sequence>
<evidence type="ECO:0000313" key="2">
    <source>
        <dbReference type="EMBL" id="TGO61372.1"/>
    </source>
</evidence>